<dbReference type="AlphaFoldDB" id="A0A4Q9Z663"/>
<comment type="caution">
    <text evidence="6">The sequence shown here is derived from an EMBL/GenBank/DDBJ whole genome shotgun (WGS) entry which is preliminary data.</text>
</comment>
<keyword evidence="4 5" id="KW-0472">Membrane</keyword>
<feature type="transmembrane region" description="Helical" evidence="5">
    <location>
        <begin position="49"/>
        <end position="69"/>
    </location>
</feature>
<keyword evidence="2 5" id="KW-0812">Transmembrane</keyword>
<evidence type="ECO:0000256" key="4">
    <source>
        <dbReference type="ARBA" id="ARBA00023136"/>
    </source>
</evidence>
<evidence type="ECO:0000256" key="3">
    <source>
        <dbReference type="ARBA" id="ARBA00022989"/>
    </source>
</evidence>
<gene>
    <name evidence="6" type="ORF">EZL74_05600</name>
</gene>
<organism evidence="6 7">
    <name type="scientific">Flavobacterium silvisoli</name>
    <dbReference type="NCBI Taxonomy" id="2529433"/>
    <lineage>
        <taxon>Bacteria</taxon>
        <taxon>Pseudomonadati</taxon>
        <taxon>Bacteroidota</taxon>
        <taxon>Flavobacteriia</taxon>
        <taxon>Flavobacteriales</taxon>
        <taxon>Flavobacteriaceae</taxon>
        <taxon>Flavobacterium</taxon>
    </lineage>
</organism>
<dbReference type="OrthoDB" id="8778559at2"/>
<comment type="subcellular location">
    <subcellularLocation>
        <location evidence="1">Membrane</location>
        <topology evidence="1">Multi-pass membrane protein</topology>
    </subcellularLocation>
</comment>
<reference evidence="6 7" key="1">
    <citation type="submission" date="2019-02" db="EMBL/GenBank/DDBJ databases">
        <title>Flavobacterium sp. RD-2-33 isolated from forest soil.</title>
        <authorList>
            <person name="Chaudhary D.K."/>
        </authorList>
    </citation>
    <scope>NUCLEOTIDE SEQUENCE [LARGE SCALE GENOMIC DNA]</scope>
    <source>
        <strain evidence="6 7">RD-2-33</strain>
    </source>
</reference>
<keyword evidence="3 5" id="KW-1133">Transmembrane helix</keyword>
<dbReference type="EMBL" id="SJPE01000005">
    <property type="protein sequence ID" value="TBX70021.1"/>
    <property type="molecule type" value="Genomic_DNA"/>
</dbReference>
<dbReference type="Proteomes" id="UP000293300">
    <property type="component" value="Unassembled WGS sequence"/>
</dbReference>
<feature type="transmembrane region" description="Helical" evidence="5">
    <location>
        <begin position="76"/>
        <end position="94"/>
    </location>
</feature>
<keyword evidence="7" id="KW-1185">Reference proteome</keyword>
<evidence type="ECO:0000256" key="5">
    <source>
        <dbReference type="SAM" id="Phobius"/>
    </source>
</evidence>
<protein>
    <submittedName>
        <fullName evidence="6">DoxX family protein</fullName>
    </submittedName>
</protein>
<dbReference type="InterPro" id="IPR032808">
    <property type="entry name" value="DoxX"/>
</dbReference>
<sequence>MTVLCSNFILRIALAVIFLSHSLHGIFTNNDVNDFGNLFLNKIGFAPFGNLIAWSVVILQIITSFLLIINRYCKTACAINIFILTAGILTVHLREGWFVVGGGRNGMEFSFLLICVLLSIIISKNYKKHVS</sequence>
<evidence type="ECO:0000313" key="7">
    <source>
        <dbReference type="Proteomes" id="UP000293300"/>
    </source>
</evidence>
<feature type="transmembrane region" description="Helical" evidence="5">
    <location>
        <begin position="106"/>
        <end position="123"/>
    </location>
</feature>
<proteinExistence type="predicted"/>
<name>A0A4Q9Z663_9FLAO</name>
<dbReference type="Pfam" id="PF07681">
    <property type="entry name" value="DoxX"/>
    <property type="match status" value="1"/>
</dbReference>
<evidence type="ECO:0000256" key="2">
    <source>
        <dbReference type="ARBA" id="ARBA00022692"/>
    </source>
</evidence>
<evidence type="ECO:0000313" key="6">
    <source>
        <dbReference type="EMBL" id="TBX70021.1"/>
    </source>
</evidence>
<accession>A0A4Q9Z663</accession>
<dbReference type="GO" id="GO:0016020">
    <property type="term" value="C:membrane"/>
    <property type="evidence" value="ECO:0007669"/>
    <property type="project" value="UniProtKB-SubCell"/>
</dbReference>
<evidence type="ECO:0000256" key="1">
    <source>
        <dbReference type="ARBA" id="ARBA00004141"/>
    </source>
</evidence>